<dbReference type="Pfam" id="PF01478">
    <property type="entry name" value="Peptidase_A24"/>
    <property type="match status" value="1"/>
</dbReference>
<dbReference type="Proteomes" id="UP000305539">
    <property type="component" value="Unassembled WGS sequence"/>
</dbReference>
<dbReference type="AlphaFoldDB" id="A0A4U1IFX4"/>
<evidence type="ECO:0000259" key="3">
    <source>
        <dbReference type="Pfam" id="PF01478"/>
    </source>
</evidence>
<evidence type="ECO:0000256" key="2">
    <source>
        <dbReference type="SAM" id="Phobius"/>
    </source>
</evidence>
<keyword evidence="2" id="KW-0472">Membrane</keyword>
<evidence type="ECO:0000313" key="4">
    <source>
        <dbReference type="EMBL" id="TKC92602.1"/>
    </source>
</evidence>
<dbReference type="EMBL" id="SWJE01000001">
    <property type="protein sequence ID" value="TKC92602.1"/>
    <property type="molecule type" value="Genomic_DNA"/>
</dbReference>
<gene>
    <name evidence="4" type="ORF">FAZ69_02735</name>
</gene>
<feature type="transmembrane region" description="Helical" evidence="2">
    <location>
        <begin position="156"/>
        <end position="175"/>
    </location>
</feature>
<dbReference type="Gene3D" id="1.20.120.1220">
    <property type="match status" value="1"/>
</dbReference>
<accession>A0A4U1IFX4</accession>
<comment type="similarity">
    <text evidence="1">Belongs to the peptidase A24 family.</text>
</comment>
<evidence type="ECO:0000313" key="5">
    <source>
        <dbReference type="Proteomes" id="UP000305539"/>
    </source>
</evidence>
<dbReference type="InterPro" id="IPR050882">
    <property type="entry name" value="Prepilin_peptidase/N-MTase"/>
</dbReference>
<dbReference type="GO" id="GO:0006465">
    <property type="term" value="P:signal peptide processing"/>
    <property type="evidence" value="ECO:0007669"/>
    <property type="project" value="TreeGrafter"/>
</dbReference>
<dbReference type="OrthoDB" id="5508079at2"/>
<sequence length="177" mass="18115">MNGVPFPIGPCVVLLVSIAMASDLRTRRIPNWLVTSALALALPVQCALHGLAHGAGLWLAGCLTGGLLFLPGYLMRMMGAGDVKLMAAVGAFCGGIGAFEIALVSGAIGGVFAVIAMIQRRRVRDGVTNAMSALITMSAQPGDAPRGMRHSVRPSVGSLPYGVAIAVGTVCVLFVSV</sequence>
<keyword evidence="2" id="KW-0812">Transmembrane</keyword>
<reference evidence="4 5" key="1">
    <citation type="submission" date="2019-04" db="EMBL/GenBank/DDBJ databases">
        <title>Trinickia sp. 7GSK02, isolated from subtropical forest soil.</title>
        <authorList>
            <person name="Gao Z.-H."/>
            <person name="Qiu L.-H."/>
        </authorList>
    </citation>
    <scope>NUCLEOTIDE SEQUENCE [LARGE SCALE GENOMIC DNA]</scope>
    <source>
        <strain evidence="4 5">7GSK02</strain>
    </source>
</reference>
<feature type="domain" description="Prepilin type IV endopeptidase peptidase" evidence="3">
    <location>
        <begin position="13"/>
        <end position="114"/>
    </location>
</feature>
<proteinExistence type="inferred from homology"/>
<dbReference type="RefSeq" id="WP_136892385.1">
    <property type="nucleotide sequence ID" value="NZ_SWJE01000001.1"/>
</dbReference>
<feature type="transmembrane region" description="Helical" evidence="2">
    <location>
        <begin position="86"/>
        <end position="115"/>
    </location>
</feature>
<dbReference type="InterPro" id="IPR000045">
    <property type="entry name" value="Prepilin_IV_endopep_pep"/>
</dbReference>
<protein>
    <submittedName>
        <fullName evidence="4">Peptidase A24</fullName>
    </submittedName>
</protein>
<evidence type="ECO:0000256" key="1">
    <source>
        <dbReference type="ARBA" id="ARBA00005801"/>
    </source>
</evidence>
<dbReference type="PANTHER" id="PTHR30487:SF0">
    <property type="entry name" value="PREPILIN LEADER PEPTIDASE_N-METHYLTRANSFERASE-RELATED"/>
    <property type="match status" value="1"/>
</dbReference>
<comment type="caution">
    <text evidence="4">The sequence shown here is derived from an EMBL/GenBank/DDBJ whole genome shotgun (WGS) entry which is preliminary data.</text>
</comment>
<dbReference type="PANTHER" id="PTHR30487">
    <property type="entry name" value="TYPE 4 PREPILIN-LIKE PROTEINS LEADER PEPTIDE-PROCESSING ENZYME"/>
    <property type="match status" value="1"/>
</dbReference>
<keyword evidence="5" id="KW-1185">Reference proteome</keyword>
<name>A0A4U1IFX4_9BURK</name>
<feature type="transmembrane region" description="Helical" evidence="2">
    <location>
        <begin position="55"/>
        <end position="74"/>
    </location>
</feature>
<keyword evidence="2" id="KW-1133">Transmembrane helix</keyword>
<dbReference type="GO" id="GO:0004190">
    <property type="term" value="F:aspartic-type endopeptidase activity"/>
    <property type="evidence" value="ECO:0007669"/>
    <property type="project" value="InterPro"/>
</dbReference>
<dbReference type="GO" id="GO:0005886">
    <property type="term" value="C:plasma membrane"/>
    <property type="evidence" value="ECO:0007669"/>
    <property type="project" value="TreeGrafter"/>
</dbReference>
<organism evidence="4 5">
    <name type="scientific">Trinickia terrae</name>
    <dbReference type="NCBI Taxonomy" id="2571161"/>
    <lineage>
        <taxon>Bacteria</taxon>
        <taxon>Pseudomonadati</taxon>
        <taxon>Pseudomonadota</taxon>
        <taxon>Betaproteobacteria</taxon>
        <taxon>Burkholderiales</taxon>
        <taxon>Burkholderiaceae</taxon>
        <taxon>Trinickia</taxon>
    </lineage>
</organism>